<dbReference type="OrthoDB" id="9810782at2"/>
<dbReference type="Proteomes" id="UP000236745">
    <property type="component" value="Unassembled WGS sequence"/>
</dbReference>
<keyword evidence="5" id="KW-0500">Molybdenum</keyword>
<keyword evidence="13" id="KW-1185">Reference proteome</keyword>
<keyword evidence="4" id="KW-0004">4Fe-4S</keyword>
<evidence type="ECO:0000256" key="10">
    <source>
        <dbReference type="ARBA" id="ARBA00023063"/>
    </source>
</evidence>
<dbReference type="GO" id="GO:0043546">
    <property type="term" value="F:molybdopterin cofactor binding"/>
    <property type="evidence" value="ECO:0007669"/>
    <property type="project" value="InterPro"/>
</dbReference>
<evidence type="ECO:0000256" key="3">
    <source>
        <dbReference type="ARBA" id="ARBA00008747"/>
    </source>
</evidence>
<dbReference type="InterPro" id="IPR007419">
    <property type="entry name" value="BFD-like_2Fe2S-bd_dom"/>
</dbReference>
<dbReference type="EMBL" id="FNVQ01000004">
    <property type="protein sequence ID" value="SEG76788.1"/>
    <property type="molecule type" value="Genomic_DNA"/>
</dbReference>
<proteinExistence type="inferred from homology"/>
<dbReference type="GO" id="GO:1990204">
    <property type="term" value="C:oxidoreductase complex"/>
    <property type="evidence" value="ECO:0007669"/>
    <property type="project" value="UniProtKB-ARBA"/>
</dbReference>
<dbReference type="Pfam" id="PF00384">
    <property type="entry name" value="Molybdopterin"/>
    <property type="match status" value="1"/>
</dbReference>
<dbReference type="Pfam" id="PF04879">
    <property type="entry name" value="Molybdop_Fe4S4"/>
    <property type="match status" value="1"/>
</dbReference>
<dbReference type="GO" id="GO:0042128">
    <property type="term" value="P:nitrate assimilation"/>
    <property type="evidence" value="ECO:0007669"/>
    <property type="project" value="UniProtKB-KW"/>
</dbReference>
<dbReference type="Gene3D" id="3.40.228.10">
    <property type="entry name" value="Dimethylsulfoxide Reductase, domain 2"/>
    <property type="match status" value="1"/>
</dbReference>
<comment type="similarity">
    <text evidence="3">Belongs to the prokaryotic molybdopterin-containing oxidoreductase family. NasA/NapA/NarB subfamily.</text>
</comment>
<keyword evidence="10" id="KW-0534">Nitrate assimilation</keyword>
<dbReference type="SMART" id="SM00926">
    <property type="entry name" value="Molybdop_Fe4S4"/>
    <property type="match status" value="1"/>
</dbReference>
<sequence length="883" mass="96335">MNNTTCPYCGVGCGVTAQVQDQAIIAVSGDSDHPANRGRLCVKGSALHETTGTHDRLLQPQVDGVETGWEQALDSVSERLANIIERHGPRSVAMYLSGQLLTEDYYVANKLMKGFIGSSQVDTNSRLCMSSTVAGYKRAFGGDLMPCSYEDIDHAELMVLVGSNAAWNHPILFQRMTAAKTANPSLRVVVIDPRRTATSELADLHLSLKPGSDAVIFNALLVELERRGQIDRDYVEQHTEGLDAALAAAQRSVPDLSTAARLTDLPQADLDTLVDWFCNTEKTLTFFSQGINQSSSGTDKVNSIINCHLATARIGKPGMGPFSLTGQPNAMGGREVGGLANQLAAHMDFSSAENIDRVQRFWAAPNMATTEGLKAVELFSAIERGEIKAVWIMATNPVVSLPRASQVRAALEKCELVIVSECMTQTDTLELADIALPATTWAEKDGTVTNSDRRISRQRGLIPAPGAAKNDWWIICEVAKRLGFAESFSYTGPAAIFREHAALSGFENNGRRGFDISGLTEIGDHEYDALKPIQWPVNATAPLGTARLFTDGQFFTPSGKARLLPVEPSLPQQQPDKSYPLVVNTGRIRDQWHTMTRTGRAARLLQHRAEPFIELHPKDALRFDIAEGDIAVLENALGRYVARAQLSEAQRPGELFIPMHWNAQFTSAAISGDLIDAVVDPISGQPESKQGIASISALKTVWQARLITVSNATPPSEYWSRVPLQHCTSFRLAATNAVDDWSAWCSENLGRKPDLMLEDRNQGRFRGCSFKGDRLEWVLLIEPDQNLPELDWLDTQFARDSIDQDARRQLLAAREAGSSNCGAVICSCFQVRETEILAAIHAGTDSAEKLGEQLKCGTNCGSCLPELKALIAESAKEADHVSE</sequence>
<dbReference type="PROSITE" id="PS00551">
    <property type="entry name" value="MOLYBDOPTERIN_PROK_1"/>
    <property type="match status" value="1"/>
</dbReference>
<evidence type="ECO:0000256" key="2">
    <source>
        <dbReference type="ARBA" id="ARBA00001966"/>
    </source>
</evidence>
<dbReference type="Gene3D" id="1.10.10.1100">
    <property type="entry name" value="BFD-like [2Fe-2S]-binding domain"/>
    <property type="match status" value="1"/>
</dbReference>
<dbReference type="GO" id="GO:0016491">
    <property type="term" value="F:oxidoreductase activity"/>
    <property type="evidence" value="ECO:0007669"/>
    <property type="project" value="UniProtKB-KW"/>
</dbReference>
<dbReference type="CDD" id="cd02754">
    <property type="entry name" value="MopB_Nitrate-R-NapA-like"/>
    <property type="match status" value="1"/>
</dbReference>
<dbReference type="GO" id="GO:0045333">
    <property type="term" value="P:cellular respiration"/>
    <property type="evidence" value="ECO:0007669"/>
    <property type="project" value="UniProtKB-ARBA"/>
</dbReference>
<dbReference type="InterPro" id="IPR006656">
    <property type="entry name" value="Mopterin_OxRdtase"/>
</dbReference>
<dbReference type="PROSITE" id="PS51669">
    <property type="entry name" value="4FE4S_MOW_BIS_MGD"/>
    <property type="match status" value="1"/>
</dbReference>
<organism evidence="12 13">
    <name type="scientific">Marinobacterium lutimaris</name>
    <dbReference type="NCBI Taxonomy" id="568106"/>
    <lineage>
        <taxon>Bacteria</taxon>
        <taxon>Pseudomonadati</taxon>
        <taxon>Pseudomonadota</taxon>
        <taxon>Gammaproteobacteria</taxon>
        <taxon>Oceanospirillales</taxon>
        <taxon>Oceanospirillaceae</taxon>
        <taxon>Marinobacterium</taxon>
    </lineage>
</organism>
<keyword evidence="6" id="KW-0479">Metal-binding</keyword>
<dbReference type="SUPFAM" id="SSF50692">
    <property type="entry name" value="ADC-like"/>
    <property type="match status" value="1"/>
</dbReference>
<gene>
    <name evidence="12" type="ORF">SAMN05444390_104185</name>
</gene>
<evidence type="ECO:0000313" key="12">
    <source>
        <dbReference type="EMBL" id="SEG76788.1"/>
    </source>
</evidence>
<comment type="cofactor">
    <cofactor evidence="1">
        <name>Mo-bis(molybdopterin guanine dinucleotide)</name>
        <dbReference type="ChEBI" id="CHEBI:60539"/>
    </cofactor>
</comment>
<keyword evidence="8" id="KW-0408">Iron</keyword>
<evidence type="ECO:0000256" key="9">
    <source>
        <dbReference type="ARBA" id="ARBA00023014"/>
    </source>
</evidence>
<dbReference type="Pfam" id="PF04324">
    <property type="entry name" value="Fer2_BFD"/>
    <property type="match status" value="1"/>
</dbReference>
<evidence type="ECO:0000256" key="7">
    <source>
        <dbReference type="ARBA" id="ARBA00023002"/>
    </source>
</evidence>
<dbReference type="RefSeq" id="WP_104004572.1">
    <property type="nucleotide sequence ID" value="NZ_FNVQ01000004.1"/>
</dbReference>
<dbReference type="PANTHER" id="PTHR43105">
    <property type="entry name" value="RESPIRATORY NITRATE REDUCTASE"/>
    <property type="match status" value="1"/>
</dbReference>
<dbReference type="GO" id="GO:0051539">
    <property type="term" value="F:4 iron, 4 sulfur cluster binding"/>
    <property type="evidence" value="ECO:0007669"/>
    <property type="project" value="UniProtKB-KW"/>
</dbReference>
<evidence type="ECO:0000256" key="6">
    <source>
        <dbReference type="ARBA" id="ARBA00022723"/>
    </source>
</evidence>
<dbReference type="CDD" id="cd02791">
    <property type="entry name" value="MopB_CT_Nitrate-R-NapA-like"/>
    <property type="match status" value="1"/>
</dbReference>
<evidence type="ECO:0000256" key="8">
    <source>
        <dbReference type="ARBA" id="ARBA00023004"/>
    </source>
</evidence>
<accession>A0A1H6CVB3</accession>
<dbReference type="Gene3D" id="2.20.25.90">
    <property type="entry name" value="ADC-like domains"/>
    <property type="match status" value="1"/>
</dbReference>
<evidence type="ECO:0000256" key="1">
    <source>
        <dbReference type="ARBA" id="ARBA00001942"/>
    </source>
</evidence>
<dbReference type="SUPFAM" id="SSF53706">
    <property type="entry name" value="Formate dehydrogenase/DMSO reductase, domains 1-3"/>
    <property type="match status" value="1"/>
</dbReference>
<evidence type="ECO:0000313" key="13">
    <source>
        <dbReference type="Proteomes" id="UP000236745"/>
    </source>
</evidence>
<dbReference type="GO" id="GO:0016020">
    <property type="term" value="C:membrane"/>
    <property type="evidence" value="ECO:0007669"/>
    <property type="project" value="TreeGrafter"/>
</dbReference>
<keyword evidence="9" id="KW-0411">Iron-sulfur</keyword>
<dbReference type="InterPro" id="IPR041957">
    <property type="entry name" value="CT_Nitrate-R-NapA-like"/>
</dbReference>
<evidence type="ECO:0000256" key="4">
    <source>
        <dbReference type="ARBA" id="ARBA00022485"/>
    </source>
</evidence>
<dbReference type="Pfam" id="PF01568">
    <property type="entry name" value="Molydop_binding"/>
    <property type="match status" value="1"/>
</dbReference>
<dbReference type="Gene3D" id="2.40.40.20">
    <property type="match status" value="1"/>
</dbReference>
<dbReference type="InterPro" id="IPR006657">
    <property type="entry name" value="MoPterin_dinucl-bd_dom"/>
</dbReference>
<dbReference type="PANTHER" id="PTHR43105:SF9">
    <property type="entry name" value="NADPH-FE(3+) OXIDOREDUCTASE SUBUNIT ALPHA"/>
    <property type="match status" value="1"/>
</dbReference>
<dbReference type="GO" id="GO:0046872">
    <property type="term" value="F:metal ion binding"/>
    <property type="evidence" value="ECO:0007669"/>
    <property type="project" value="UniProtKB-KW"/>
</dbReference>
<reference evidence="12 13" key="1">
    <citation type="submission" date="2016-10" db="EMBL/GenBank/DDBJ databases">
        <authorList>
            <person name="de Groot N.N."/>
        </authorList>
    </citation>
    <scope>NUCLEOTIDE SEQUENCE [LARGE SCALE GENOMIC DNA]</scope>
    <source>
        <strain evidence="12 13">DSM 22012</strain>
    </source>
</reference>
<dbReference type="InterPro" id="IPR009010">
    <property type="entry name" value="Asp_de-COase-like_dom_sf"/>
</dbReference>
<dbReference type="InterPro" id="IPR027467">
    <property type="entry name" value="MopterinOxRdtase_cofactor_BS"/>
</dbReference>
<evidence type="ECO:0000259" key="11">
    <source>
        <dbReference type="PROSITE" id="PS51669"/>
    </source>
</evidence>
<dbReference type="InterPro" id="IPR041854">
    <property type="entry name" value="BFD-like_2Fe2S-bd_dom_sf"/>
</dbReference>
<evidence type="ECO:0000256" key="5">
    <source>
        <dbReference type="ARBA" id="ARBA00022505"/>
    </source>
</evidence>
<protein>
    <submittedName>
        <fullName evidence="12">Assimilatory nitrate reductase catalytic subunit</fullName>
    </submittedName>
</protein>
<name>A0A1H6CVB3_9GAMM</name>
<dbReference type="AlphaFoldDB" id="A0A1H6CVB3"/>
<comment type="cofactor">
    <cofactor evidence="2">
        <name>[4Fe-4S] cluster</name>
        <dbReference type="ChEBI" id="CHEBI:49883"/>
    </cofactor>
</comment>
<dbReference type="InterPro" id="IPR006963">
    <property type="entry name" value="Mopterin_OxRdtase_4Fe-4S_dom"/>
</dbReference>
<dbReference type="InterPro" id="IPR050123">
    <property type="entry name" value="Prok_molybdopt-oxidoreductase"/>
</dbReference>
<keyword evidence="7" id="KW-0560">Oxidoreductase</keyword>
<dbReference type="Gene3D" id="3.40.50.740">
    <property type="match status" value="1"/>
</dbReference>
<feature type="domain" description="4Fe-4S Mo/W bis-MGD-type" evidence="11">
    <location>
        <begin position="1"/>
        <end position="55"/>
    </location>
</feature>